<name>A0A927BZ22_9BACL</name>
<dbReference type="InterPro" id="IPR013830">
    <property type="entry name" value="SGNH_hydro"/>
</dbReference>
<dbReference type="Proteomes" id="UP000621560">
    <property type="component" value="Unassembled WGS sequence"/>
</dbReference>
<dbReference type="EMBL" id="JACXIZ010000064">
    <property type="protein sequence ID" value="MBD2848375.1"/>
    <property type="molecule type" value="Genomic_DNA"/>
</dbReference>
<dbReference type="AlphaFoldDB" id="A0A927BZ22"/>
<gene>
    <name evidence="2" type="ORF">IDH44_24605</name>
</gene>
<evidence type="ECO:0000259" key="1">
    <source>
        <dbReference type="Pfam" id="PF13472"/>
    </source>
</evidence>
<dbReference type="PANTHER" id="PTHR30383">
    <property type="entry name" value="THIOESTERASE 1/PROTEASE 1/LYSOPHOSPHOLIPASE L1"/>
    <property type="match status" value="1"/>
</dbReference>
<evidence type="ECO:0000313" key="3">
    <source>
        <dbReference type="Proteomes" id="UP000621560"/>
    </source>
</evidence>
<protein>
    <submittedName>
        <fullName evidence="2">SGNH/GDSL hydrolase family protein</fullName>
    </submittedName>
</protein>
<dbReference type="Pfam" id="PF13472">
    <property type="entry name" value="Lipase_GDSL_2"/>
    <property type="match status" value="1"/>
</dbReference>
<feature type="domain" description="SGNH hydrolase-type esterase" evidence="1">
    <location>
        <begin position="12"/>
        <end position="200"/>
    </location>
</feature>
<dbReference type="Gene3D" id="3.40.50.1110">
    <property type="entry name" value="SGNH hydrolase"/>
    <property type="match status" value="1"/>
</dbReference>
<dbReference type="RefSeq" id="WP_190921472.1">
    <property type="nucleotide sequence ID" value="NZ_JACXIZ010000064.1"/>
</dbReference>
<organism evidence="2 3">
    <name type="scientific">Paenibacillus sabuli</name>
    <dbReference type="NCBI Taxonomy" id="2772509"/>
    <lineage>
        <taxon>Bacteria</taxon>
        <taxon>Bacillati</taxon>
        <taxon>Bacillota</taxon>
        <taxon>Bacilli</taxon>
        <taxon>Bacillales</taxon>
        <taxon>Paenibacillaceae</taxon>
        <taxon>Paenibacillus</taxon>
    </lineage>
</organism>
<dbReference type="InterPro" id="IPR051532">
    <property type="entry name" value="Ester_Hydrolysis_Enzymes"/>
</dbReference>
<dbReference type="SUPFAM" id="SSF52266">
    <property type="entry name" value="SGNH hydrolase"/>
    <property type="match status" value="1"/>
</dbReference>
<dbReference type="CDD" id="cd01834">
    <property type="entry name" value="SGNH_hydrolase_like_2"/>
    <property type="match status" value="1"/>
</dbReference>
<keyword evidence="2" id="KW-0378">Hydrolase</keyword>
<comment type="caution">
    <text evidence="2">The sequence shown here is derived from an EMBL/GenBank/DDBJ whole genome shotgun (WGS) entry which is preliminary data.</text>
</comment>
<proteinExistence type="predicted"/>
<evidence type="ECO:0000313" key="2">
    <source>
        <dbReference type="EMBL" id="MBD2848375.1"/>
    </source>
</evidence>
<accession>A0A927BZ22</accession>
<keyword evidence="3" id="KW-1185">Reference proteome</keyword>
<dbReference type="PANTHER" id="PTHR30383:SF5">
    <property type="entry name" value="SGNH HYDROLASE-TYPE ESTERASE DOMAIN-CONTAINING PROTEIN"/>
    <property type="match status" value="1"/>
</dbReference>
<dbReference type="InterPro" id="IPR036514">
    <property type="entry name" value="SGNH_hydro_sf"/>
</dbReference>
<dbReference type="GO" id="GO:0004622">
    <property type="term" value="F:phosphatidylcholine lysophospholipase activity"/>
    <property type="evidence" value="ECO:0007669"/>
    <property type="project" value="TreeGrafter"/>
</dbReference>
<sequence length="218" mass="24454">MTKQGRTILFQGDSITDGNRGRNDDLNHILGHGYAYIIAARLGCELPDRQLHFVNRGISGNRVSDIYARWNEDAISLRPDVISLLAGINDAGRIVRGEPGGASDRFARVYRQLLEETRETLPEAALVLCEPFVVRTAEREAHWPQWRERVDAYARIVRELAGEFGALFVPLQEAFDQASARSGEAYWVWDGVHPTAAGHHLIAERWLSVVQRSPIAIT</sequence>
<reference evidence="2" key="1">
    <citation type="submission" date="2020-09" db="EMBL/GenBank/DDBJ databases">
        <title>A novel bacterium of genus Paenibacillus, isolated from South China Sea.</title>
        <authorList>
            <person name="Huang H."/>
            <person name="Mo K."/>
            <person name="Hu Y."/>
        </authorList>
    </citation>
    <scope>NUCLEOTIDE SEQUENCE</scope>
    <source>
        <strain evidence="2">IB182496</strain>
    </source>
</reference>